<dbReference type="Pfam" id="PF06481">
    <property type="entry name" value="COX_ARM"/>
    <property type="match status" value="1"/>
</dbReference>
<dbReference type="SUPFAM" id="SSF81464">
    <property type="entry name" value="Cytochrome c oxidase subunit II-like, transmembrane region"/>
    <property type="match status" value="1"/>
</dbReference>
<dbReference type="GO" id="GO:0042773">
    <property type="term" value="P:ATP synthesis coupled electron transport"/>
    <property type="evidence" value="ECO:0007669"/>
    <property type="project" value="TreeGrafter"/>
</dbReference>
<dbReference type="EMBL" id="CP022358">
    <property type="protein sequence ID" value="ASK71036.1"/>
    <property type="molecule type" value="Genomic_DNA"/>
</dbReference>
<evidence type="ECO:0000256" key="9">
    <source>
        <dbReference type="ARBA" id="ARBA00022989"/>
    </source>
</evidence>
<dbReference type="GO" id="GO:0016682">
    <property type="term" value="F:oxidoreductase activity, acting on diphenols and related substances as donors, oxygen as acceptor"/>
    <property type="evidence" value="ECO:0007669"/>
    <property type="project" value="InterPro"/>
</dbReference>
<evidence type="ECO:0000256" key="16">
    <source>
        <dbReference type="SAM" id="Phobius"/>
    </source>
</evidence>
<dbReference type="GO" id="GO:0005886">
    <property type="term" value="C:plasma membrane"/>
    <property type="evidence" value="ECO:0007669"/>
    <property type="project" value="UniProtKB-SubCell"/>
</dbReference>
<keyword evidence="12" id="KW-0564">Palmitate</keyword>
<dbReference type="InterPro" id="IPR002429">
    <property type="entry name" value="CcO_II-like_C"/>
</dbReference>
<evidence type="ECO:0000256" key="14">
    <source>
        <dbReference type="PIRNR" id="PIRNR000292"/>
    </source>
</evidence>
<dbReference type="PROSITE" id="PS50999">
    <property type="entry name" value="COX2_TM"/>
    <property type="match status" value="1"/>
</dbReference>
<evidence type="ECO:0000256" key="5">
    <source>
        <dbReference type="ARBA" id="ARBA00022660"/>
    </source>
</evidence>
<evidence type="ECO:0000256" key="4">
    <source>
        <dbReference type="ARBA" id="ARBA00022475"/>
    </source>
</evidence>
<protein>
    <recommendedName>
        <fullName evidence="14">Ubiquinol oxidase subunit 2</fullName>
    </recommendedName>
</protein>
<keyword evidence="11 14" id="KW-0472">Membrane</keyword>
<accession>A0A220USW4</accession>
<keyword evidence="3 14" id="KW-0813">Transport</keyword>
<keyword evidence="5 14" id="KW-0679">Respiratory chain</keyword>
<dbReference type="Proteomes" id="UP000198367">
    <property type="component" value="Chromosome"/>
</dbReference>
<dbReference type="InterPro" id="IPR006333">
    <property type="entry name" value="Cyt_o_ubiquinol_oxidase_su2"/>
</dbReference>
<dbReference type="InterPro" id="IPR045187">
    <property type="entry name" value="CcO_II"/>
</dbReference>
<dbReference type="InterPro" id="IPR034227">
    <property type="entry name" value="CuRO_UO_II"/>
</dbReference>
<evidence type="ECO:0000256" key="3">
    <source>
        <dbReference type="ARBA" id="ARBA00022448"/>
    </source>
</evidence>
<dbReference type="FunFam" id="2.60.40.420:FF:000008">
    <property type="entry name" value="Ubiquinol oxidase subunit 2"/>
    <property type="match status" value="1"/>
</dbReference>
<reference evidence="19 20" key="1">
    <citation type="submission" date="2017-07" db="EMBL/GenBank/DDBJ databases">
        <title>Phenotypical and genomic characterization of a clinical isolate of Shewanella bicestrii sp. nov. producing an extended-spectrum beta-lactamase and a new oxacillinase variant.</title>
        <authorList>
            <person name="Jousset A.B."/>
            <person name="Bonnin R.A."/>
            <person name="Girlich D."/>
            <person name="Dabos L."/>
            <person name="Potron A."/>
            <person name="Dortet L."/>
            <person name="Glaser P."/>
            <person name="Naas T."/>
        </authorList>
    </citation>
    <scope>NUCLEOTIDE SEQUENCE [LARGE SCALE GENOMIC DNA]</scope>
    <source>
        <strain evidence="19 20">JAB-1</strain>
    </source>
</reference>
<evidence type="ECO:0000256" key="12">
    <source>
        <dbReference type="ARBA" id="ARBA00023139"/>
    </source>
</evidence>
<evidence type="ECO:0000256" key="8">
    <source>
        <dbReference type="ARBA" id="ARBA00022982"/>
    </source>
</evidence>
<dbReference type="CDD" id="cd04212">
    <property type="entry name" value="CuRO_UO_II"/>
    <property type="match status" value="1"/>
</dbReference>
<proteinExistence type="inferred from homology"/>
<comment type="similarity">
    <text evidence="2 14">Belongs to the cytochrome c oxidase subunit 2 family.</text>
</comment>
<keyword evidence="6 16" id="KW-0812">Transmembrane</keyword>
<keyword evidence="7" id="KW-0732">Signal</keyword>
<dbReference type="KEGG" id="sbj:CF168_20335"/>
<dbReference type="PROSITE" id="PS50857">
    <property type="entry name" value="COX2_CUA"/>
    <property type="match status" value="1"/>
</dbReference>
<dbReference type="SUPFAM" id="SSF49503">
    <property type="entry name" value="Cupredoxins"/>
    <property type="match status" value="1"/>
</dbReference>
<evidence type="ECO:0000256" key="10">
    <source>
        <dbReference type="ARBA" id="ARBA00023002"/>
    </source>
</evidence>
<sequence length="342" mass="37655">MLIQNLSKVAFAAIALMLAGCDGGVLDPKGQIGVDEKHLIIIATLLMLIVVIPVIFMTLFFAWKYRDGRDHEVYAPKWSHSSAIETVVWIVPIVIVLILGVITWGSTHDLDPYKPLEHEAKPITVEVVSMDWKWLFIYPEQGVASVNELAFPANVPVNFKITSDTAMNSFFIPQLGSQIYSMAGMTTKLHLIANEPGTYDGISANYSGAGFAGMKFKAIATPTAADFDAWVAKAKQQATKTLDSATYQALAQKSENNPVEYFGSVSHGMFDQIVMQYMHMDSNEHMAGHEGMEHMSADHNMAGMHHDMAHMASEQKMADMESSTHSDTSSTEHSSTHQVEAE</sequence>
<keyword evidence="9 16" id="KW-1133">Transmembrane helix</keyword>
<dbReference type="PIRSF" id="PIRSF000292">
    <property type="entry name" value="Ubi_od_II"/>
    <property type="match status" value="1"/>
</dbReference>
<dbReference type="Gene3D" id="2.60.40.420">
    <property type="entry name" value="Cupredoxins - blue copper proteins"/>
    <property type="match status" value="1"/>
</dbReference>
<dbReference type="GO" id="GO:0004129">
    <property type="term" value="F:cytochrome-c oxidase activity"/>
    <property type="evidence" value="ECO:0007669"/>
    <property type="project" value="UniProtKB-UniRule"/>
</dbReference>
<dbReference type="Gene3D" id="1.10.287.90">
    <property type="match status" value="1"/>
</dbReference>
<evidence type="ECO:0000313" key="19">
    <source>
        <dbReference type="EMBL" id="ASK71036.1"/>
    </source>
</evidence>
<keyword evidence="8 14" id="KW-0249">Electron transport</keyword>
<name>A0A220USW4_9GAMM</name>
<keyword evidence="4 14" id="KW-1003">Cell membrane</keyword>
<dbReference type="PANTHER" id="PTHR22888:SF18">
    <property type="entry name" value="CYTOCHROME BO(3) UBIQUINOL OXIDASE SUBUNIT 2"/>
    <property type="match status" value="1"/>
</dbReference>
<evidence type="ECO:0000256" key="13">
    <source>
        <dbReference type="ARBA" id="ARBA00023288"/>
    </source>
</evidence>
<dbReference type="NCBIfam" id="TIGR01433">
    <property type="entry name" value="CyoA"/>
    <property type="match status" value="1"/>
</dbReference>
<feature type="region of interest" description="Disordered" evidence="15">
    <location>
        <begin position="315"/>
        <end position="342"/>
    </location>
</feature>
<feature type="domain" description="Cytochrome oxidase subunit II transmembrane region profile" evidence="18">
    <location>
        <begin position="17"/>
        <end position="114"/>
    </location>
</feature>
<organism evidence="19 20">
    <name type="scientific">Shewanella bicestrii</name>
    <dbReference type="NCBI Taxonomy" id="2018305"/>
    <lineage>
        <taxon>Bacteria</taxon>
        <taxon>Pseudomonadati</taxon>
        <taxon>Pseudomonadota</taxon>
        <taxon>Gammaproteobacteria</taxon>
        <taxon>Alteromonadales</taxon>
        <taxon>Shewanellaceae</taxon>
        <taxon>Shewanella</taxon>
    </lineage>
</organism>
<dbReference type="PANTHER" id="PTHR22888">
    <property type="entry name" value="CYTOCHROME C OXIDASE, SUBUNIT II"/>
    <property type="match status" value="1"/>
</dbReference>
<evidence type="ECO:0000259" key="18">
    <source>
        <dbReference type="PROSITE" id="PS50999"/>
    </source>
</evidence>
<keyword evidence="13" id="KW-0449">Lipoprotein</keyword>
<dbReference type="InterPro" id="IPR010514">
    <property type="entry name" value="COX_ARM"/>
</dbReference>
<dbReference type="InterPro" id="IPR036257">
    <property type="entry name" value="Cyt_c_oxidase_su2_TM_sf"/>
</dbReference>
<dbReference type="RefSeq" id="WP_089068812.1">
    <property type="nucleotide sequence ID" value="NZ_CP022358.1"/>
</dbReference>
<evidence type="ECO:0000256" key="15">
    <source>
        <dbReference type="SAM" id="MobiDB-lite"/>
    </source>
</evidence>
<evidence type="ECO:0000256" key="1">
    <source>
        <dbReference type="ARBA" id="ARBA00004651"/>
    </source>
</evidence>
<dbReference type="GO" id="GO:0009486">
    <property type="term" value="F:cytochrome bo3 ubiquinol oxidase activity"/>
    <property type="evidence" value="ECO:0007669"/>
    <property type="project" value="InterPro"/>
</dbReference>
<gene>
    <name evidence="19" type="primary">cyoA</name>
    <name evidence="19" type="ORF">CF168_20335</name>
</gene>
<evidence type="ECO:0000256" key="6">
    <source>
        <dbReference type="ARBA" id="ARBA00022692"/>
    </source>
</evidence>
<evidence type="ECO:0000256" key="7">
    <source>
        <dbReference type="ARBA" id="ARBA00022729"/>
    </source>
</evidence>
<keyword evidence="20" id="KW-1185">Reference proteome</keyword>
<feature type="transmembrane region" description="Helical" evidence="16">
    <location>
        <begin position="39"/>
        <end position="63"/>
    </location>
</feature>
<feature type="compositionally biased region" description="Low complexity" evidence="15">
    <location>
        <begin position="325"/>
        <end position="342"/>
    </location>
</feature>
<dbReference type="InterPro" id="IPR008972">
    <property type="entry name" value="Cupredoxin"/>
</dbReference>
<evidence type="ECO:0000259" key="17">
    <source>
        <dbReference type="PROSITE" id="PS50857"/>
    </source>
</evidence>
<comment type="subcellular location">
    <subcellularLocation>
        <location evidence="1">Cell membrane</location>
        <topology evidence="1">Multi-pass membrane protein</topology>
    </subcellularLocation>
</comment>
<dbReference type="GO" id="GO:0005507">
    <property type="term" value="F:copper ion binding"/>
    <property type="evidence" value="ECO:0007669"/>
    <property type="project" value="InterPro"/>
</dbReference>
<dbReference type="InterPro" id="IPR011759">
    <property type="entry name" value="Cyt_c_oxidase_su2_TM_dom"/>
</dbReference>
<feature type="domain" description="Cytochrome oxidase subunit II copper A binding" evidence="17">
    <location>
        <begin position="120"/>
        <end position="233"/>
    </location>
</feature>
<evidence type="ECO:0000313" key="20">
    <source>
        <dbReference type="Proteomes" id="UP000198367"/>
    </source>
</evidence>
<keyword evidence="10 14" id="KW-0560">Oxidoreductase</keyword>
<dbReference type="AlphaFoldDB" id="A0A220USW4"/>
<evidence type="ECO:0000256" key="11">
    <source>
        <dbReference type="ARBA" id="ARBA00023136"/>
    </source>
</evidence>
<feature type="transmembrane region" description="Helical" evidence="16">
    <location>
        <begin position="83"/>
        <end position="105"/>
    </location>
</feature>
<evidence type="ECO:0000256" key="2">
    <source>
        <dbReference type="ARBA" id="ARBA00007866"/>
    </source>
</evidence>